<dbReference type="AlphaFoldDB" id="A0A5C2RZM9"/>
<keyword evidence="3" id="KW-1185">Reference proteome</keyword>
<evidence type="ECO:0000256" key="1">
    <source>
        <dbReference type="SAM" id="MobiDB-lite"/>
    </source>
</evidence>
<sequence>MANPEAAELTRALLGCDYSHPVSFPHLQTDYVGHYIKTNLSDYVITRLDLCKEKRSPYHEYVLAHVSRREGPSARPCGILRAERSMPSQKLDESALRLASTLSAQVSLPLPSLDMPATDHVKICGPAEFDEGHILYHAFKTEAEKPWAIHEFIAAGLAIGQYKPNYNIMLEQCYWFAGLVFRLLVGEDAMRFEATGATVKRMNLKDKEKSRWKWVRRTKPGKFGELFQLVTSKQLREELRALEPRFSTWVEDLAASVHLEEAQRKEIEEMQRKIERLEALVATTPAVDDEKSHSEQSSQRKREKSEADFACTPPPSPPPSYWTHGLDPRNASPLTKDSNMQRYTAGRKLPHYGTGLQY</sequence>
<feature type="region of interest" description="Disordered" evidence="1">
    <location>
        <begin position="283"/>
        <end position="358"/>
    </location>
</feature>
<evidence type="ECO:0000313" key="2">
    <source>
        <dbReference type="EMBL" id="RPD56517.1"/>
    </source>
</evidence>
<feature type="compositionally biased region" description="Basic and acidic residues" evidence="1">
    <location>
        <begin position="288"/>
        <end position="307"/>
    </location>
</feature>
<dbReference type="EMBL" id="ML122287">
    <property type="protein sequence ID" value="RPD56517.1"/>
    <property type="molecule type" value="Genomic_DNA"/>
</dbReference>
<name>A0A5C2RZM9_9APHY</name>
<evidence type="ECO:0000313" key="3">
    <source>
        <dbReference type="Proteomes" id="UP000313359"/>
    </source>
</evidence>
<dbReference type="STRING" id="1328759.A0A5C2RZM9"/>
<protein>
    <submittedName>
        <fullName evidence="2">Uncharacterized protein</fullName>
    </submittedName>
</protein>
<reference evidence="2" key="1">
    <citation type="journal article" date="2018" name="Genome Biol. Evol.">
        <title>Genomics and development of Lentinus tigrinus, a white-rot wood-decaying mushroom with dimorphic fruiting bodies.</title>
        <authorList>
            <person name="Wu B."/>
            <person name="Xu Z."/>
            <person name="Knudson A."/>
            <person name="Carlson A."/>
            <person name="Chen N."/>
            <person name="Kovaka S."/>
            <person name="LaButti K."/>
            <person name="Lipzen A."/>
            <person name="Pennachio C."/>
            <person name="Riley R."/>
            <person name="Schakwitz W."/>
            <person name="Umezawa K."/>
            <person name="Ohm R.A."/>
            <person name="Grigoriev I.V."/>
            <person name="Nagy L.G."/>
            <person name="Gibbons J."/>
            <person name="Hibbett D."/>
        </authorList>
    </citation>
    <scope>NUCLEOTIDE SEQUENCE [LARGE SCALE GENOMIC DNA]</scope>
    <source>
        <strain evidence="2">ALCF2SS1-6</strain>
    </source>
</reference>
<gene>
    <name evidence="2" type="ORF">L227DRAFT_614395</name>
</gene>
<feature type="compositionally biased region" description="Polar residues" evidence="1">
    <location>
        <begin position="332"/>
        <end position="342"/>
    </location>
</feature>
<accession>A0A5C2RZM9</accession>
<dbReference type="OrthoDB" id="2802553at2759"/>
<organism evidence="2 3">
    <name type="scientific">Lentinus tigrinus ALCF2SS1-6</name>
    <dbReference type="NCBI Taxonomy" id="1328759"/>
    <lineage>
        <taxon>Eukaryota</taxon>
        <taxon>Fungi</taxon>
        <taxon>Dikarya</taxon>
        <taxon>Basidiomycota</taxon>
        <taxon>Agaricomycotina</taxon>
        <taxon>Agaricomycetes</taxon>
        <taxon>Polyporales</taxon>
        <taxon>Polyporaceae</taxon>
        <taxon>Lentinus</taxon>
    </lineage>
</organism>
<dbReference type="Proteomes" id="UP000313359">
    <property type="component" value="Unassembled WGS sequence"/>
</dbReference>
<proteinExistence type="predicted"/>